<protein>
    <submittedName>
        <fullName evidence="1">Uncharacterized protein</fullName>
    </submittedName>
</protein>
<name>A0A6L9QB03_9ACTN</name>
<evidence type="ECO:0000313" key="2">
    <source>
        <dbReference type="Proteomes" id="UP000475532"/>
    </source>
</evidence>
<dbReference type="EMBL" id="JAAGLI010000213">
    <property type="protein sequence ID" value="NEA22581.1"/>
    <property type="molecule type" value="Genomic_DNA"/>
</dbReference>
<organism evidence="1 2">
    <name type="scientific">Actinomadura bangladeshensis</name>
    <dbReference type="NCBI Taxonomy" id="453573"/>
    <lineage>
        <taxon>Bacteria</taxon>
        <taxon>Bacillati</taxon>
        <taxon>Actinomycetota</taxon>
        <taxon>Actinomycetes</taxon>
        <taxon>Streptosporangiales</taxon>
        <taxon>Thermomonosporaceae</taxon>
        <taxon>Actinomadura</taxon>
    </lineage>
</organism>
<accession>A0A6L9QB03</accession>
<gene>
    <name evidence="1" type="ORF">G3I70_08765</name>
</gene>
<dbReference type="Proteomes" id="UP000475532">
    <property type="component" value="Unassembled WGS sequence"/>
</dbReference>
<dbReference type="RefSeq" id="WP_163054313.1">
    <property type="nucleotide sequence ID" value="NZ_JAAGLI010000213.1"/>
</dbReference>
<dbReference type="AlphaFoldDB" id="A0A6L9QB03"/>
<evidence type="ECO:0000313" key="1">
    <source>
        <dbReference type="EMBL" id="NEA22581.1"/>
    </source>
</evidence>
<sequence length="113" mass="11802">MARTALTPQLLVTAGLVPSTVTPDASGMQFRNNGRMILMVTNGSGADITVTPKIAKTIEGVSVTSPARTVAAGATKFLGPFEEDIYRQLTSTAVMYVDISAVTSVTVALLQMP</sequence>
<proteinExistence type="predicted"/>
<reference evidence="1 2" key="1">
    <citation type="submission" date="2020-01" db="EMBL/GenBank/DDBJ databases">
        <title>Insect and environment-associated Actinomycetes.</title>
        <authorList>
            <person name="Currrie C."/>
            <person name="Chevrette M."/>
            <person name="Carlson C."/>
            <person name="Stubbendieck R."/>
            <person name="Wendt-Pienkowski E."/>
        </authorList>
    </citation>
    <scope>NUCLEOTIDE SEQUENCE [LARGE SCALE GENOMIC DNA]</scope>
    <source>
        <strain evidence="1 2">SID10258</strain>
    </source>
</reference>
<comment type="caution">
    <text evidence="1">The sequence shown here is derived from an EMBL/GenBank/DDBJ whole genome shotgun (WGS) entry which is preliminary data.</text>
</comment>